<gene>
    <name evidence="1" type="ORF">GT576_11225</name>
</gene>
<evidence type="ECO:0000313" key="1">
    <source>
        <dbReference type="EMBL" id="MZK10893.1"/>
    </source>
</evidence>
<dbReference type="EMBL" id="WWSH01000009">
    <property type="protein sequence ID" value="MZK10893.1"/>
    <property type="molecule type" value="Genomic_DNA"/>
</dbReference>
<dbReference type="AlphaFoldDB" id="A0A6N9JXZ9"/>
<name>A0A6N9JXZ9_9FIRM</name>
<dbReference type="RefSeq" id="WP_173793110.1">
    <property type="nucleotide sequence ID" value="NZ_JAAIOC010000009.1"/>
</dbReference>
<reference evidence="1 2" key="1">
    <citation type="journal article" date="2019" name="Nat. Med.">
        <title>A library of human gut bacterial isolates paired with longitudinal multiomics data enables mechanistic microbiome research.</title>
        <authorList>
            <person name="Poyet M."/>
            <person name="Groussin M."/>
            <person name="Gibbons S.M."/>
            <person name="Avila-Pacheco J."/>
            <person name="Jiang X."/>
            <person name="Kearney S.M."/>
            <person name="Perrotta A.R."/>
            <person name="Berdy B."/>
            <person name="Zhao S."/>
            <person name="Lieberman T.D."/>
            <person name="Swanson P.K."/>
            <person name="Smith M."/>
            <person name="Roesemann S."/>
            <person name="Alexander J.E."/>
            <person name="Rich S.A."/>
            <person name="Livny J."/>
            <person name="Vlamakis H."/>
            <person name="Clish C."/>
            <person name="Bullock K."/>
            <person name="Deik A."/>
            <person name="Scott J."/>
            <person name="Pierce K.A."/>
            <person name="Xavier R.J."/>
            <person name="Alm E.J."/>
        </authorList>
    </citation>
    <scope>NUCLEOTIDE SEQUENCE [LARGE SCALE GENOMIC DNA]</scope>
    <source>
        <strain evidence="1 2">BIOML-A1</strain>
    </source>
</reference>
<evidence type="ECO:0000313" key="2">
    <source>
        <dbReference type="Proteomes" id="UP000449249"/>
    </source>
</evidence>
<dbReference type="Proteomes" id="UP000449249">
    <property type="component" value="Unassembled WGS sequence"/>
</dbReference>
<protein>
    <submittedName>
        <fullName evidence="1">Uncharacterized protein</fullName>
    </submittedName>
</protein>
<proteinExistence type="predicted"/>
<sequence length="101" mass="11430">MRRKYFLPAFLMLKMGNGHEKQADSEGGKTKMNRIEDVTDYITECDKEVGEALEELEGGAVHVVPRKKKYIWDLIQEGCGYPNRNKAWKGVPAQVPSAGQF</sequence>
<organism evidence="1 2">
    <name type="scientific">Dorea longicatena</name>
    <dbReference type="NCBI Taxonomy" id="88431"/>
    <lineage>
        <taxon>Bacteria</taxon>
        <taxon>Bacillati</taxon>
        <taxon>Bacillota</taxon>
        <taxon>Clostridia</taxon>
        <taxon>Lachnospirales</taxon>
        <taxon>Lachnospiraceae</taxon>
        <taxon>Dorea</taxon>
    </lineage>
</organism>
<comment type="caution">
    <text evidence="1">The sequence shown here is derived from an EMBL/GenBank/DDBJ whole genome shotgun (WGS) entry which is preliminary data.</text>
</comment>
<accession>A0A6N9JXZ9</accession>